<proteinExistence type="inferred from homology"/>
<dbReference type="Proteomes" id="UP000325577">
    <property type="component" value="Linkage Group LG3"/>
</dbReference>
<dbReference type="PANTHER" id="PTHR31344:SF0">
    <property type="entry name" value="NUCLEAR PORE COMPLEX PROTEIN NUP205"/>
    <property type="match status" value="1"/>
</dbReference>
<gene>
    <name evidence="5" type="ORF">F0562_008092</name>
</gene>
<sequence length="167" mass="19086">MLLEFQEEDAKALVAYLNVLQKGALRNVITTFVRVSPNLKDSFWSYLEQYDLPVIVGPNVRSSMQSTTAQPLDVILSQDHNQIVALLKINAACLELRSDECQIIENSSDDPDVLILQLLIDNINQPAPNITYLLLKFDLDSPVERTLFTNMKRLSAKRRDHYHVYLL</sequence>
<dbReference type="AlphaFoldDB" id="A0A5J5A7D6"/>
<comment type="similarity">
    <text evidence="2">Belongs to the NUP186/NUP192/NUP205 family.</text>
</comment>
<organism evidence="5 6">
    <name type="scientific">Nyssa sinensis</name>
    <dbReference type="NCBI Taxonomy" id="561372"/>
    <lineage>
        <taxon>Eukaryota</taxon>
        <taxon>Viridiplantae</taxon>
        <taxon>Streptophyta</taxon>
        <taxon>Embryophyta</taxon>
        <taxon>Tracheophyta</taxon>
        <taxon>Spermatophyta</taxon>
        <taxon>Magnoliopsida</taxon>
        <taxon>eudicotyledons</taxon>
        <taxon>Gunneridae</taxon>
        <taxon>Pentapetalae</taxon>
        <taxon>asterids</taxon>
        <taxon>Cornales</taxon>
        <taxon>Nyssaceae</taxon>
        <taxon>Nyssa</taxon>
    </lineage>
</organism>
<dbReference type="EMBL" id="CM018046">
    <property type="protein sequence ID" value="KAA8526169.1"/>
    <property type="molecule type" value="Genomic_DNA"/>
</dbReference>
<keyword evidence="6" id="KW-1185">Reference proteome</keyword>
<dbReference type="GO" id="GO:0005643">
    <property type="term" value="C:nuclear pore"/>
    <property type="evidence" value="ECO:0007669"/>
    <property type="project" value="InterPro"/>
</dbReference>
<dbReference type="PANTHER" id="PTHR31344">
    <property type="entry name" value="NUCLEAR PORE COMPLEX PROTEIN NUP205"/>
    <property type="match status" value="1"/>
</dbReference>
<evidence type="ECO:0000256" key="1">
    <source>
        <dbReference type="ARBA" id="ARBA00004123"/>
    </source>
</evidence>
<dbReference type="InterPro" id="IPR021827">
    <property type="entry name" value="Nup186/Nup192/Nup205"/>
</dbReference>
<evidence type="ECO:0000256" key="4">
    <source>
        <dbReference type="ARBA" id="ARBA00023242"/>
    </source>
</evidence>
<keyword evidence="3" id="KW-0813">Transport</keyword>
<dbReference type="OrthoDB" id="1750459at2759"/>
<evidence type="ECO:0000313" key="6">
    <source>
        <dbReference type="Proteomes" id="UP000325577"/>
    </source>
</evidence>
<protein>
    <submittedName>
        <fullName evidence="5">Uncharacterized protein</fullName>
    </submittedName>
</protein>
<reference evidence="5 6" key="1">
    <citation type="submission" date="2019-09" db="EMBL/GenBank/DDBJ databases">
        <title>A chromosome-level genome assembly of the Chinese tupelo Nyssa sinensis.</title>
        <authorList>
            <person name="Yang X."/>
            <person name="Kang M."/>
            <person name="Yang Y."/>
            <person name="Xiong H."/>
            <person name="Wang M."/>
            <person name="Zhang Z."/>
            <person name="Wang Z."/>
            <person name="Wu H."/>
            <person name="Ma T."/>
            <person name="Liu J."/>
            <person name="Xi Z."/>
        </authorList>
    </citation>
    <scope>NUCLEOTIDE SEQUENCE [LARGE SCALE GENOMIC DNA]</scope>
    <source>
        <strain evidence="5">J267</strain>
        <tissue evidence="5">Leaf</tissue>
    </source>
</reference>
<name>A0A5J5A7D6_9ASTE</name>
<keyword evidence="4" id="KW-0539">Nucleus</keyword>
<evidence type="ECO:0000313" key="5">
    <source>
        <dbReference type="EMBL" id="KAA8526169.1"/>
    </source>
</evidence>
<evidence type="ECO:0000256" key="3">
    <source>
        <dbReference type="ARBA" id="ARBA00022448"/>
    </source>
</evidence>
<comment type="subcellular location">
    <subcellularLocation>
        <location evidence="1">Nucleus</location>
    </subcellularLocation>
</comment>
<accession>A0A5J5A7D6</accession>
<evidence type="ECO:0000256" key="2">
    <source>
        <dbReference type="ARBA" id="ARBA00005892"/>
    </source>
</evidence>